<evidence type="ECO:0000256" key="1">
    <source>
        <dbReference type="ARBA" id="ARBA00000085"/>
    </source>
</evidence>
<keyword evidence="9" id="KW-0812">Transmembrane</keyword>
<feature type="domain" description="Putative sensor" evidence="12">
    <location>
        <begin position="39"/>
        <end position="224"/>
    </location>
</feature>
<keyword evidence="14" id="KW-1185">Reference proteome</keyword>
<evidence type="ECO:0000256" key="8">
    <source>
        <dbReference type="ARBA" id="ARBA00023012"/>
    </source>
</evidence>
<evidence type="ECO:0000259" key="12">
    <source>
        <dbReference type="Pfam" id="PF13796"/>
    </source>
</evidence>
<dbReference type="RefSeq" id="WP_331206600.1">
    <property type="nucleotide sequence ID" value="NZ_JAZGQL010000004.1"/>
</dbReference>
<accession>A0ABU7S8H2</accession>
<dbReference type="InterPro" id="IPR011712">
    <property type="entry name" value="Sig_transdc_His_kin_sub3_dim/P"/>
</dbReference>
<reference evidence="13 14" key="1">
    <citation type="submission" date="2024-01" db="EMBL/GenBank/DDBJ databases">
        <title>Genome insights into Plantactinospora veratri sp. nov.</title>
        <authorList>
            <person name="Wang L."/>
        </authorList>
    </citation>
    <scope>NUCLEOTIDE SEQUENCE [LARGE SCALE GENOMIC DNA]</scope>
    <source>
        <strain evidence="13 14">NEAU-FHS4</strain>
    </source>
</reference>
<evidence type="ECO:0000256" key="3">
    <source>
        <dbReference type="ARBA" id="ARBA00022553"/>
    </source>
</evidence>
<evidence type="ECO:0000256" key="6">
    <source>
        <dbReference type="ARBA" id="ARBA00022777"/>
    </source>
</evidence>
<keyword evidence="9" id="KW-1133">Transmembrane helix</keyword>
<evidence type="ECO:0000259" key="10">
    <source>
        <dbReference type="Pfam" id="PF02518"/>
    </source>
</evidence>
<dbReference type="EMBL" id="JAZGQL010000004">
    <property type="protein sequence ID" value="MEE6306243.1"/>
    <property type="molecule type" value="Genomic_DNA"/>
</dbReference>
<organism evidence="13 14">
    <name type="scientific">Plantactinospora veratri</name>
    <dbReference type="NCBI Taxonomy" id="1436122"/>
    <lineage>
        <taxon>Bacteria</taxon>
        <taxon>Bacillati</taxon>
        <taxon>Actinomycetota</taxon>
        <taxon>Actinomycetes</taxon>
        <taxon>Micromonosporales</taxon>
        <taxon>Micromonosporaceae</taxon>
        <taxon>Plantactinospora</taxon>
    </lineage>
</organism>
<dbReference type="Pfam" id="PF07730">
    <property type="entry name" value="HisKA_3"/>
    <property type="match status" value="1"/>
</dbReference>
<keyword evidence="8" id="KW-0902">Two-component regulatory system</keyword>
<feature type="transmembrane region" description="Helical" evidence="9">
    <location>
        <begin position="155"/>
        <end position="171"/>
    </location>
</feature>
<keyword evidence="5" id="KW-0547">Nucleotide-binding</keyword>
<dbReference type="InterPro" id="IPR036890">
    <property type="entry name" value="HATPase_C_sf"/>
</dbReference>
<evidence type="ECO:0000313" key="13">
    <source>
        <dbReference type="EMBL" id="MEE6306243.1"/>
    </source>
</evidence>
<dbReference type="Gene3D" id="3.30.565.10">
    <property type="entry name" value="Histidine kinase-like ATPase, C-terminal domain"/>
    <property type="match status" value="1"/>
</dbReference>
<feature type="domain" description="Histidine kinase/HSP90-like ATPase" evidence="10">
    <location>
        <begin position="358"/>
        <end position="402"/>
    </location>
</feature>
<name>A0ABU7S8H2_9ACTN</name>
<evidence type="ECO:0000259" key="11">
    <source>
        <dbReference type="Pfam" id="PF07730"/>
    </source>
</evidence>
<keyword evidence="9" id="KW-0472">Membrane</keyword>
<dbReference type="InterPro" id="IPR050482">
    <property type="entry name" value="Sensor_HK_TwoCompSys"/>
</dbReference>
<gene>
    <name evidence="13" type="ORF">V1634_05280</name>
</gene>
<protein>
    <recommendedName>
        <fullName evidence="2">histidine kinase</fullName>
        <ecNumber evidence="2">2.7.13.3</ecNumber>
    </recommendedName>
</protein>
<evidence type="ECO:0000256" key="5">
    <source>
        <dbReference type="ARBA" id="ARBA00022741"/>
    </source>
</evidence>
<dbReference type="PANTHER" id="PTHR24421">
    <property type="entry name" value="NITRATE/NITRITE SENSOR PROTEIN NARX-RELATED"/>
    <property type="match status" value="1"/>
</dbReference>
<keyword evidence="3" id="KW-0597">Phosphoprotein</keyword>
<dbReference type="CDD" id="cd16917">
    <property type="entry name" value="HATPase_UhpB-NarQ-NarX-like"/>
    <property type="match status" value="1"/>
</dbReference>
<sequence>MPRPSPRTLLESLTRRRFPLTGWPWRALAYLASTPPVALAAGAPLGLLALPWLYLLGRGTGITDLPLGTLVLLPLLGAVLVAGLGPLVALPLAELERLRLRLVDTRPVRSGHRPPPAADPWSWLLTRYAEPATWLALLHAGLLGTVGLLLSATGLVLLLLVVVLIASPLLVQTGDGPISIGLARVDTVPQAVPYALLGLVLLAVSPYPLALLAAGQGALARVLLGGGTGERLRTELVQVARSRARLVDAFEAERRRIERDLHDGAQQRLVSLTLQLGLARLEIPPGTPGAAAVADAHEQAKLFMTELRELIRNIHPKVLTDRGLPAAVRDLADSSAVPVTVEVELPGRLPNPVEGTAYFVVAEALTNVAKHAGATAATVSLRLRADRLTIEVADDGRGGADPVLGSGLTGLADRVAGVDGRMLLSSPPGGPTLLRVELPCRPTES</sequence>
<dbReference type="InterPro" id="IPR003594">
    <property type="entry name" value="HATPase_dom"/>
</dbReference>
<dbReference type="Gene3D" id="1.20.5.1930">
    <property type="match status" value="1"/>
</dbReference>
<keyword evidence="7" id="KW-0067">ATP-binding</keyword>
<dbReference type="PANTHER" id="PTHR24421:SF10">
    <property type="entry name" value="NITRATE_NITRITE SENSOR PROTEIN NARQ"/>
    <property type="match status" value="1"/>
</dbReference>
<keyword evidence="4" id="KW-0808">Transferase</keyword>
<evidence type="ECO:0000256" key="2">
    <source>
        <dbReference type="ARBA" id="ARBA00012438"/>
    </source>
</evidence>
<keyword evidence="6" id="KW-0418">Kinase</keyword>
<dbReference type="InterPro" id="IPR025828">
    <property type="entry name" value="Put_sensor_dom"/>
</dbReference>
<dbReference type="SUPFAM" id="SSF55874">
    <property type="entry name" value="ATPase domain of HSP90 chaperone/DNA topoisomerase II/histidine kinase"/>
    <property type="match status" value="1"/>
</dbReference>
<evidence type="ECO:0000256" key="7">
    <source>
        <dbReference type="ARBA" id="ARBA00022840"/>
    </source>
</evidence>
<evidence type="ECO:0000256" key="9">
    <source>
        <dbReference type="SAM" id="Phobius"/>
    </source>
</evidence>
<dbReference type="Proteomes" id="UP001339911">
    <property type="component" value="Unassembled WGS sequence"/>
</dbReference>
<comment type="catalytic activity">
    <reaction evidence="1">
        <text>ATP + protein L-histidine = ADP + protein N-phospho-L-histidine.</text>
        <dbReference type="EC" id="2.7.13.3"/>
    </reaction>
</comment>
<dbReference type="EC" id="2.7.13.3" evidence="2"/>
<feature type="transmembrane region" description="Helical" evidence="9">
    <location>
        <begin position="191"/>
        <end position="214"/>
    </location>
</feature>
<evidence type="ECO:0000313" key="14">
    <source>
        <dbReference type="Proteomes" id="UP001339911"/>
    </source>
</evidence>
<feature type="transmembrane region" description="Helical" evidence="9">
    <location>
        <begin position="27"/>
        <end position="55"/>
    </location>
</feature>
<feature type="transmembrane region" description="Helical" evidence="9">
    <location>
        <begin position="67"/>
        <end position="93"/>
    </location>
</feature>
<feature type="domain" description="Signal transduction histidine kinase subgroup 3 dimerisation and phosphoacceptor" evidence="11">
    <location>
        <begin position="253"/>
        <end position="319"/>
    </location>
</feature>
<comment type="caution">
    <text evidence="13">The sequence shown here is derived from an EMBL/GenBank/DDBJ whole genome shotgun (WGS) entry which is preliminary data.</text>
</comment>
<dbReference type="Pfam" id="PF02518">
    <property type="entry name" value="HATPase_c"/>
    <property type="match status" value="1"/>
</dbReference>
<dbReference type="Pfam" id="PF13796">
    <property type="entry name" value="Sensor"/>
    <property type="match status" value="1"/>
</dbReference>
<evidence type="ECO:0000256" key="4">
    <source>
        <dbReference type="ARBA" id="ARBA00022679"/>
    </source>
</evidence>
<proteinExistence type="predicted"/>